<dbReference type="InterPro" id="IPR032563">
    <property type="entry name" value="DAMP1_SANT-like"/>
</dbReference>
<comment type="similarity">
    <text evidence="2">Belongs to the SWC4 family.</text>
</comment>
<evidence type="ECO:0000256" key="8">
    <source>
        <dbReference type="SAM" id="MobiDB-lite"/>
    </source>
</evidence>
<organism evidence="10 11">
    <name type="scientific">Sphaerosporella brunnea</name>
    <dbReference type="NCBI Taxonomy" id="1250544"/>
    <lineage>
        <taxon>Eukaryota</taxon>
        <taxon>Fungi</taxon>
        <taxon>Dikarya</taxon>
        <taxon>Ascomycota</taxon>
        <taxon>Pezizomycotina</taxon>
        <taxon>Pezizomycetes</taxon>
        <taxon>Pezizales</taxon>
        <taxon>Pyronemataceae</taxon>
        <taxon>Sphaerosporella</taxon>
    </lineage>
</organism>
<keyword evidence="5" id="KW-0805">Transcription regulation</keyword>
<keyword evidence="7" id="KW-0539">Nucleus</keyword>
<evidence type="ECO:0000256" key="5">
    <source>
        <dbReference type="ARBA" id="ARBA00023015"/>
    </source>
</evidence>
<keyword evidence="6" id="KW-0804">Transcription</keyword>
<protein>
    <recommendedName>
        <fullName evidence="3">SWR1-complex protein 4</fullName>
    </recommendedName>
</protein>
<feature type="region of interest" description="Disordered" evidence="8">
    <location>
        <begin position="160"/>
        <end position="210"/>
    </location>
</feature>
<dbReference type="Pfam" id="PF16282">
    <property type="entry name" value="SANT_DAMP1_like"/>
    <property type="match status" value="1"/>
</dbReference>
<name>A0A5J5EEE6_9PEZI</name>
<dbReference type="GO" id="GO:0003714">
    <property type="term" value="F:transcription corepressor activity"/>
    <property type="evidence" value="ECO:0007669"/>
    <property type="project" value="TreeGrafter"/>
</dbReference>
<gene>
    <name evidence="10" type="ORF">FN846DRAFT_977628</name>
</gene>
<dbReference type="OrthoDB" id="19740at2759"/>
<dbReference type="AlphaFoldDB" id="A0A5J5EEE6"/>
<dbReference type="Gene3D" id="1.10.10.60">
    <property type="entry name" value="Homeodomain-like"/>
    <property type="match status" value="1"/>
</dbReference>
<dbReference type="PANTHER" id="PTHR12855">
    <property type="entry name" value="DNA METHYLTRANSFERASE 1-ASSOCIATED PROTEIN 1 FAMILY MEMBER"/>
    <property type="match status" value="1"/>
</dbReference>
<evidence type="ECO:0000256" key="6">
    <source>
        <dbReference type="ARBA" id="ARBA00023163"/>
    </source>
</evidence>
<feature type="compositionally biased region" description="Basic and acidic residues" evidence="8">
    <location>
        <begin position="201"/>
        <end position="210"/>
    </location>
</feature>
<evidence type="ECO:0000313" key="11">
    <source>
        <dbReference type="Proteomes" id="UP000326924"/>
    </source>
</evidence>
<dbReference type="InParanoid" id="A0A5J5EEE6"/>
<feature type="domain" description="DAMP1 SANT/Myb-like" evidence="9">
    <location>
        <begin position="1"/>
        <end position="57"/>
    </location>
</feature>
<keyword evidence="4" id="KW-0156">Chromatin regulator</keyword>
<reference evidence="10 11" key="1">
    <citation type="submission" date="2019-09" db="EMBL/GenBank/DDBJ databases">
        <title>Draft genome of the ectomycorrhizal ascomycete Sphaerosporella brunnea.</title>
        <authorList>
            <consortium name="DOE Joint Genome Institute"/>
            <person name="Benucci G.M."/>
            <person name="Marozzi G."/>
            <person name="Antonielli L."/>
            <person name="Sanchez S."/>
            <person name="Marco P."/>
            <person name="Wang X."/>
            <person name="Falini L.B."/>
            <person name="Barry K."/>
            <person name="Haridas S."/>
            <person name="Lipzen A."/>
            <person name="Labutti K."/>
            <person name="Grigoriev I.V."/>
            <person name="Murat C."/>
            <person name="Martin F."/>
            <person name="Albertini E."/>
            <person name="Donnini D."/>
            <person name="Bonito G."/>
        </authorList>
    </citation>
    <scope>NUCLEOTIDE SEQUENCE [LARGE SCALE GENOMIC DNA]</scope>
    <source>
        <strain evidence="10 11">Sb_GMNB300</strain>
    </source>
</reference>
<dbReference type="PANTHER" id="PTHR12855:SF10">
    <property type="entry name" value="DNA METHYLTRANSFERASE 1-ASSOCIATED PROTEIN 1"/>
    <property type="match status" value="1"/>
</dbReference>
<dbReference type="Proteomes" id="UP000326924">
    <property type="component" value="Unassembled WGS sequence"/>
</dbReference>
<dbReference type="GO" id="GO:0000812">
    <property type="term" value="C:Swr1 complex"/>
    <property type="evidence" value="ECO:0007669"/>
    <property type="project" value="TreeGrafter"/>
</dbReference>
<evidence type="ECO:0000256" key="2">
    <source>
        <dbReference type="ARBA" id="ARBA00006918"/>
    </source>
</evidence>
<comment type="caution">
    <text evidence="10">The sequence shown here is derived from an EMBL/GenBank/DDBJ whole genome shotgun (WGS) entry which is preliminary data.</text>
</comment>
<comment type="subcellular location">
    <subcellularLocation>
        <location evidence="1">Nucleus</location>
    </subcellularLocation>
</comment>
<accession>A0A5J5EEE6</accession>
<dbReference type="InterPro" id="IPR027109">
    <property type="entry name" value="Swc4/Dmap1"/>
</dbReference>
<keyword evidence="11" id="KW-1185">Reference proteome</keyword>
<evidence type="ECO:0000256" key="4">
    <source>
        <dbReference type="ARBA" id="ARBA00022853"/>
    </source>
</evidence>
<dbReference type="EMBL" id="VXIS01000409">
    <property type="protein sequence ID" value="KAA8893724.1"/>
    <property type="molecule type" value="Genomic_DNA"/>
</dbReference>
<evidence type="ECO:0000256" key="3">
    <source>
        <dbReference type="ARBA" id="ARBA00019132"/>
    </source>
</evidence>
<dbReference type="GO" id="GO:0006281">
    <property type="term" value="P:DNA repair"/>
    <property type="evidence" value="ECO:0007669"/>
    <property type="project" value="InterPro"/>
</dbReference>
<sequence length="315" mass="36020">MLKNDDWSREETDYLFSMCREYDLRFPIIWDRYEWPSKQRSLEDLKARYYASCRSLMELRTPMGQMSPEVLNQFNLYNFDKEREVMRRSMAERQFNKTQQQFAEEEMLLTELKRIVANQEKMFEERRDFYQRLNFPTTTGSIQPYTGSQGLAHLRDMMLSSSDKSKKRKSVALGQGSGADAAQQTPTSANSIDRPGIGGSAKEKDGKDLKRQVRKLTQEEEQLYGVSYHEKLSSGVKLRSGMVASNVKGATAAKVATALTQLGIAPRLTMPTASAVQRYEQLQNAVGVLLDSKKLLDKLEQEARVLKAQLELKEG</sequence>
<evidence type="ECO:0000256" key="7">
    <source>
        <dbReference type="ARBA" id="ARBA00023242"/>
    </source>
</evidence>
<feature type="compositionally biased region" description="Polar residues" evidence="8">
    <location>
        <begin position="182"/>
        <end position="191"/>
    </location>
</feature>
<dbReference type="FunCoup" id="A0A5J5EEE6">
    <property type="interactions" value="994"/>
</dbReference>
<evidence type="ECO:0000313" key="10">
    <source>
        <dbReference type="EMBL" id="KAA8893724.1"/>
    </source>
</evidence>
<proteinExistence type="inferred from homology"/>
<evidence type="ECO:0000259" key="9">
    <source>
        <dbReference type="Pfam" id="PF16282"/>
    </source>
</evidence>
<evidence type="ECO:0000256" key="1">
    <source>
        <dbReference type="ARBA" id="ARBA00004123"/>
    </source>
</evidence>
<dbReference type="GO" id="GO:0006338">
    <property type="term" value="P:chromatin remodeling"/>
    <property type="evidence" value="ECO:0007669"/>
    <property type="project" value="InterPro"/>
</dbReference>
<dbReference type="GO" id="GO:0000122">
    <property type="term" value="P:negative regulation of transcription by RNA polymerase II"/>
    <property type="evidence" value="ECO:0007669"/>
    <property type="project" value="TreeGrafter"/>
</dbReference>
<dbReference type="GO" id="GO:0035267">
    <property type="term" value="C:NuA4 histone acetyltransferase complex"/>
    <property type="evidence" value="ECO:0007669"/>
    <property type="project" value="InterPro"/>
</dbReference>